<dbReference type="PANTHER" id="PTHR30055:SF181">
    <property type="entry name" value="BLR6905 PROTEIN"/>
    <property type="match status" value="1"/>
</dbReference>
<evidence type="ECO:0000259" key="3">
    <source>
        <dbReference type="PROSITE" id="PS50977"/>
    </source>
</evidence>
<dbReference type="Gene3D" id="1.10.357.10">
    <property type="entry name" value="Tetracycline Repressor, domain 2"/>
    <property type="match status" value="1"/>
</dbReference>
<evidence type="ECO:0000256" key="2">
    <source>
        <dbReference type="PROSITE-ProRule" id="PRU00335"/>
    </source>
</evidence>
<evidence type="ECO:0000313" key="4">
    <source>
        <dbReference type="EMBL" id="MCT8990130.1"/>
    </source>
</evidence>
<organism evidence="4 5">
    <name type="scientific">Chelativorans petroleitrophicus</name>
    <dbReference type="NCBI Taxonomy" id="2975484"/>
    <lineage>
        <taxon>Bacteria</taxon>
        <taxon>Pseudomonadati</taxon>
        <taxon>Pseudomonadota</taxon>
        <taxon>Alphaproteobacteria</taxon>
        <taxon>Hyphomicrobiales</taxon>
        <taxon>Phyllobacteriaceae</taxon>
        <taxon>Chelativorans</taxon>
    </lineage>
</organism>
<feature type="DNA-binding region" description="H-T-H motif" evidence="2">
    <location>
        <begin position="31"/>
        <end position="50"/>
    </location>
</feature>
<keyword evidence="1 2" id="KW-0238">DNA-binding</keyword>
<proteinExistence type="predicted"/>
<dbReference type="SUPFAM" id="SSF48498">
    <property type="entry name" value="Tetracyclin repressor-like, C-terminal domain"/>
    <property type="match status" value="1"/>
</dbReference>
<accession>A0A9X2X733</accession>
<dbReference type="EMBL" id="JAODNV010000008">
    <property type="protein sequence ID" value="MCT8990130.1"/>
    <property type="molecule type" value="Genomic_DNA"/>
</dbReference>
<dbReference type="InterPro" id="IPR041586">
    <property type="entry name" value="PsrA_TetR_C"/>
</dbReference>
<feature type="domain" description="HTH tetR-type" evidence="3">
    <location>
        <begin position="8"/>
        <end position="68"/>
    </location>
</feature>
<dbReference type="InterPro" id="IPR036271">
    <property type="entry name" value="Tet_transcr_reg_TetR-rel_C_sf"/>
</dbReference>
<name>A0A9X2X733_9HYPH</name>
<dbReference type="Pfam" id="PF17939">
    <property type="entry name" value="TetR_C_30"/>
    <property type="match status" value="1"/>
</dbReference>
<keyword evidence="5" id="KW-1185">Reference proteome</keyword>
<dbReference type="InterPro" id="IPR009057">
    <property type="entry name" value="Homeodomain-like_sf"/>
</dbReference>
<gene>
    <name evidence="4" type="ORF">NYR54_07460</name>
</gene>
<dbReference type="PROSITE" id="PS50977">
    <property type="entry name" value="HTH_TETR_2"/>
    <property type="match status" value="1"/>
</dbReference>
<dbReference type="GO" id="GO:0003700">
    <property type="term" value="F:DNA-binding transcription factor activity"/>
    <property type="evidence" value="ECO:0007669"/>
    <property type="project" value="TreeGrafter"/>
</dbReference>
<evidence type="ECO:0000256" key="1">
    <source>
        <dbReference type="ARBA" id="ARBA00023125"/>
    </source>
</evidence>
<dbReference type="Pfam" id="PF00440">
    <property type="entry name" value="TetR_N"/>
    <property type="match status" value="1"/>
</dbReference>
<dbReference type="PROSITE" id="PS01081">
    <property type="entry name" value="HTH_TETR_1"/>
    <property type="match status" value="1"/>
</dbReference>
<reference evidence="4" key="1">
    <citation type="submission" date="2022-08" db="EMBL/GenBank/DDBJ databases">
        <title>Chelativorans sichuanense sp. nov., a paraffin oil-degrading bacterium isolated from a mixture of oil-based drill cuttings and paddy soil.</title>
        <authorList>
            <person name="Yu J."/>
            <person name="Liu H."/>
            <person name="Chen Q."/>
        </authorList>
    </citation>
    <scope>NUCLEOTIDE SEQUENCE</scope>
    <source>
        <strain evidence="4">SCAU 2101</strain>
    </source>
</reference>
<evidence type="ECO:0000313" key="5">
    <source>
        <dbReference type="Proteomes" id="UP001149009"/>
    </source>
</evidence>
<dbReference type="GO" id="GO:0000976">
    <property type="term" value="F:transcription cis-regulatory region binding"/>
    <property type="evidence" value="ECO:0007669"/>
    <property type="project" value="TreeGrafter"/>
</dbReference>
<dbReference type="PRINTS" id="PR00455">
    <property type="entry name" value="HTHTETR"/>
</dbReference>
<dbReference type="InterPro" id="IPR023772">
    <property type="entry name" value="DNA-bd_HTH_TetR-type_CS"/>
</dbReference>
<dbReference type="AlphaFoldDB" id="A0A9X2X733"/>
<dbReference type="RefSeq" id="WP_261514990.1">
    <property type="nucleotide sequence ID" value="NZ_JAODNV010000008.1"/>
</dbReference>
<dbReference type="PANTHER" id="PTHR30055">
    <property type="entry name" value="HTH-TYPE TRANSCRIPTIONAL REGULATOR RUTR"/>
    <property type="match status" value="1"/>
</dbReference>
<comment type="caution">
    <text evidence="4">The sequence shown here is derived from an EMBL/GenBank/DDBJ whole genome shotgun (WGS) entry which is preliminary data.</text>
</comment>
<dbReference type="InterPro" id="IPR050109">
    <property type="entry name" value="HTH-type_TetR-like_transc_reg"/>
</dbReference>
<sequence>MPKAPAAADPRSAILEAAENLFSQRGFGAVSLREIAREAKVNVGSVTYHFHDKSGILEAIYTRHTRPMNARRLELIGEAKRIEDPDERLTAILRAYLLPAFSSSDDLAGGGARFTRMRAILSAEGNPQAREIIARSFDKTTRAFIDAIAECLPGANRNDIVWRSQFLLGALYYTLINPQRIDRLSDGAVDGSDQEEAIRQIVASAFASLRALARPEACSAPQLAQTEQQ</sequence>
<dbReference type="InterPro" id="IPR001647">
    <property type="entry name" value="HTH_TetR"/>
</dbReference>
<dbReference type="SUPFAM" id="SSF46689">
    <property type="entry name" value="Homeodomain-like"/>
    <property type="match status" value="1"/>
</dbReference>
<dbReference type="Proteomes" id="UP001149009">
    <property type="component" value="Unassembled WGS sequence"/>
</dbReference>
<protein>
    <submittedName>
        <fullName evidence="4">TetR family transcriptional regulator</fullName>
    </submittedName>
</protein>